<dbReference type="Pfam" id="PF03548">
    <property type="entry name" value="LolA"/>
    <property type="match status" value="1"/>
</dbReference>
<reference evidence="2 3" key="1">
    <citation type="submission" date="2019-05" db="EMBL/GenBank/DDBJ databases">
        <title>Verrucobacter flavum gen. nov., sp. nov. a new member of the family Verrucomicrobiaceae.</title>
        <authorList>
            <person name="Szuroczki S."/>
            <person name="Abbaszade G."/>
            <person name="Szabo A."/>
            <person name="Felfoldi T."/>
            <person name="Schumann P."/>
            <person name="Boka K."/>
            <person name="Keki Z."/>
            <person name="Toumi M."/>
            <person name="Toth E."/>
        </authorList>
    </citation>
    <scope>NUCLEOTIDE SEQUENCE [LARGE SCALE GENOMIC DNA]</scope>
    <source>
        <strain evidence="2 3">MG-N-17</strain>
    </source>
</reference>
<sequence length="244" mass="27181">MPFPRRLSSFAILASITCLTAIGLGPTNPIQAATQEEARAVLQQWMKAAEKVESVEAEFEQLRLLSTVKVPLRKSGKIWMDKSGLFRWQVGEPPITTVVRNQDGQVTVLDGKKKTANVWSKEALLEEEKAGRGQGFAMLQSMQSPNLADFEERFDIKDAERVGKDQSASVWKFDLGLKDRKASVFVRQIEMTLDVEKGTLVSLVLVMRDKSSLATHVRSQRLNAKIPASVFAVDTTGFELQSEK</sequence>
<dbReference type="Gene3D" id="2.50.20.10">
    <property type="entry name" value="Lipoprotein localisation LolA/LolB/LppX"/>
    <property type="match status" value="1"/>
</dbReference>
<dbReference type="CDD" id="cd16325">
    <property type="entry name" value="LolA"/>
    <property type="match status" value="1"/>
</dbReference>
<evidence type="ECO:0000313" key="3">
    <source>
        <dbReference type="Proteomes" id="UP000306196"/>
    </source>
</evidence>
<keyword evidence="2" id="KW-0449">Lipoprotein</keyword>
<dbReference type="InterPro" id="IPR029046">
    <property type="entry name" value="LolA/LolB/LppX"/>
</dbReference>
<dbReference type="EMBL" id="VAUV01000006">
    <property type="protein sequence ID" value="TLD71135.1"/>
    <property type="molecule type" value="Genomic_DNA"/>
</dbReference>
<dbReference type="Proteomes" id="UP000306196">
    <property type="component" value="Unassembled WGS sequence"/>
</dbReference>
<dbReference type="AlphaFoldDB" id="A0A5R8KGP3"/>
<dbReference type="PANTHER" id="PTHR35869">
    <property type="entry name" value="OUTER-MEMBRANE LIPOPROTEIN CARRIER PROTEIN"/>
    <property type="match status" value="1"/>
</dbReference>
<dbReference type="SUPFAM" id="SSF89392">
    <property type="entry name" value="Prokaryotic lipoproteins and lipoprotein localization factors"/>
    <property type="match status" value="1"/>
</dbReference>
<protein>
    <submittedName>
        <fullName evidence="2">Outer membrane lipoprotein carrier protein LolA</fullName>
    </submittedName>
</protein>
<dbReference type="PANTHER" id="PTHR35869:SF1">
    <property type="entry name" value="OUTER-MEMBRANE LIPOPROTEIN CARRIER PROTEIN"/>
    <property type="match status" value="1"/>
</dbReference>
<dbReference type="RefSeq" id="WP_138085962.1">
    <property type="nucleotide sequence ID" value="NZ_VAUV01000006.1"/>
</dbReference>
<comment type="caution">
    <text evidence="2">The sequence shown here is derived from an EMBL/GenBank/DDBJ whole genome shotgun (WGS) entry which is preliminary data.</text>
</comment>
<name>A0A5R8KGP3_9BACT</name>
<keyword evidence="3" id="KW-1185">Reference proteome</keyword>
<proteinExistence type="predicted"/>
<evidence type="ECO:0000313" key="2">
    <source>
        <dbReference type="EMBL" id="TLD71135.1"/>
    </source>
</evidence>
<evidence type="ECO:0000256" key="1">
    <source>
        <dbReference type="ARBA" id="ARBA00022729"/>
    </source>
</evidence>
<organism evidence="2 3">
    <name type="scientific">Phragmitibacter flavus</name>
    <dbReference type="NCBI Taxonomy" id="2576071"/>
    <lineage>
        <taxon>Bacteria</taxon>
        <taxon>Pseudomonadati</taxon>
        <taxon>Verrucomicrobiota</taxon>
        <taxon>Verrucomicrobiia</taxon>
        <taxon>Verrucomicrobiales</taxon>
        <taxon>Verrucomicrobiaceae</taxon>
        <taxon>Phragmitibacter</taxon>
    </lineage>
</organism>
<accession>A0A5R8KGP3</accession>
<dbReference type="InterPro" id="IPR004564">
    <property type="entry name" value="OM_lipoprot_carrier_LolA-like"/>
</dbReference>
<keyword evidence="1" id="KW-0732">Signal</keyword>
<dbReference type="OrthoDB" id="192525at2"/>
<gene>
    <name evidence="2" type="ORF">FEM03_09495</name>
</gene>